<dbReference type="GO" id="GO:0016020">
    <property type="term" value="C:membrane"/>
    <property type="evidence" value="ECO:0007669"/>
    <property type="project" value="UniProtKB-SubCell"/>
</dbReference>
<reference evidence="7" key="1">
    <citation type="submission" date="2021-04" db="EMBL/GenBank/DDBJ databases">
        <authorList>
            <consortium name="Molecular Ecology Group"/>
        </authorList>
    </citation>
    <scope>NUCLEOTIDE SEQUENCE</scope>
</reference>
<feature type="transmembrane region" description="Helical" evidence="6">
    <location>
        <begin position="197"/>
        <end position="220"/>
    </location>
</feature>
<keyword evidence="2" id="KW-0813">Transport</keyword>
<feature type="non-terminal residue" evidence="7">
    <location>
        <position position="1"/>
    </location>
</feature>
<dbReference type="PANTHER" id="PTHR19432">
    <property type="entry name" value="SUGAR TRANSPORTER"/>
    <property type="match status" value="1"/>
</dbReference>
<evidence type="ECO:0000256" key="4">
    <source>
        <dbReference type="ARBA" id="ARBA00022989"/>
    </source>
</evidence>
<sequence length="254" mass="27377">SSSRNFQEKTSSLRIGAYAATNDQRSPNGSPWDVIDHAVLTTRSGVIGFAIRNKKQILVNLQAFFMLGALYAFEVYAVNFVGYGIFNGDPLAPVGSEAYQNYLQGIEVGSQGTLIYYLTFTICTSLNQVLLSKLGWKLEMLVASIIYVILNLVCALTVSLYAYYAAAVWTGLYRTVVMTVPYILANKFALEEGGRDTGVAIAMVAAMLPCGFSVCSAVMGPLIDATGNAATPLYYTAAVGFLGVIVTLFLKTDD</sequence>
<dbReference type="GO" id="GO:0008506">
    <property type="term" value="F:sucrose:proton symporter activity"/>
    <property type="evidence" value="ECO:0007669"/>
    <property type="project" value="TreeGrafter"/>
</dbReference>
<feature type="transmembrane region" description="Helical" evidence="6">
    <location>
        <begin position="164"/>
        <end position="185"/>
    </location>
</feature>
<proteinExistence type="predicted"/>
<keyword evidence="3 6" id="KW-0812">Transmembrane</keyword>
<feature type="transmembrane region" description="Helical" evidence="6">
    <location>
        <begin position="138"/>
        <end position="158"/>
    </location>
</feature>
<keyword evidence="4 6" id="KW-1133">Transmembrane helix</keyword>
<keyword evidence="5 6" id="KW-0472">Membrane</keyword>
<dbReference type="SUPFAM" id="SSF103473">
    <property type="entry name" value="MFS general substrate transporter"/>
    <property type="match status" value="1"/>
</dbReference>
<dbReference type="OrthoDB" id="6148855at2759"/>
<feature type="transmembrane region" description="Helical" evidence="6">
    <location>
        <begin position="232"/>
        <end position="250"/>
    </location>
</feature>
<gene>
    <name evidence="7" type="ORF">CUNI_LOCUS15350</name>
</gene>
<organism evidence="7 8">
    <name type="scientific">Candidula unifasciata</name>
    <dbReference type="NCBI Taxonomy" id="100452"/>
    <lineage>
        <taxon>Eukaryota</taxon>
        <taxon>Metazoa</taxon>
        <taxon>Spiralia</taxon>
        <taxon>Lophotrochozoa</taxon>
        <taxon>Mollusca</taxon>
        <taxon>Gastropoda</taxon>
        <taxon>Heterobranchia</taxon>
        <taxon>Euthyneura</taxon>
        <taxon>Panpulmonata</taxon>
        <taxon>Eupulmonata</taxon>
        <taxon>Stylommatophora</taxon>
        <taxon>Helicina</taxon>
        <taxon>Helicoidea</taxon>
        <taxon>Geomitridae</taxon>
        <taxon>Candidula</taxon>
    </lineage>
</organism>
<name>A0A8S3ZQZ7_9EUPU</name>
<evidence type="ECO:0000313" key="7">
    <source>
        <dbReference type="EMBL" id="CAG5129792.1"/>
    </source>
</evidence>
<keyword evidence="8" id="KW-1185">Reference proteome</keyword>
<evidence type="ECO:0000256" key="2">
    <source>
        <dbReference type="ARBA" id="ARBA00022448"/>
    </source>
</evidence>
<comment type="caution">
    <text evidence="7">The sequence shown here is derived from an EMBL/GenBank/DDBJ whole genome shotgun (WGS) entry which is preliminary data.</text>
</comment>
<evidence type="ECO:0000256" key="5">
    <source>
        <dbReference type="ARBA" id="ARBA00023136"/>
    </source>
</evidence>
<evidence type="ECO:0000256" key="3">
    <source>
        <dbReference type="ARBA" id="ARBA00022692"/>
    </source>
</evidence>
<dbReference type="EMBL" id="CAJHNH020003674">
    <property type="protein sequence ID" value="CAG5129792.1"/>
    <property type="molecule type" value="Genomic_DNA"/>
</dbReference>
<protein>
    <submittedName>
        <fullName evidence="7">Uncharacterized protein</fullName>
    </submittedName>
</protein>
<evidence type="ECO:0000256" key="1">
    <source>
        <dbReference type="ARBA" id="ARBA00004141"/>
    </source>
</evidence>
<evidence type="ECO:0000256" key="6">
    <source>
        <dbReference type="SAM" id="Phobius"/>
    </source>
</evidence>
<dbReference type="Proteomes" id="UP000678393">
    <property type="component" value="Unassembled WGS sequence"/>
</dbReference>
<dbReference type="AlphaFoldDB" id="A0A8S3ZQZ7"/>
<evidence type="ECO:0000313" key="8">
    <source>
        <dbReference type="Proteomes" id="UP000678393"/>
    </source>
</evidence>
<comment type="subcellular location">
    <subcellularLocation>
        <location evidence="1">Membrane</location>
        <topology evidence="1">Multi-pass membrane protein</topology>
    </subcellularLocation>
</comment>
<feature type="transmembrane region" description="Helical" evidence="6">
    <location>
        <begin position="114"/>
        <end position="131"/>
    </location>
</feature>
<dbReference type="PANTHER" id="PTHR19432:SF35">
    <property type="entry name" value="SOLUTE CARRIER FAMILY 45 MEMBER 3 ISOFORM X1"/>
    <property type="match status" value="1"/>
</dbReference>
<dbReference type="Gene3D" id="1.20.1250.20">
    <property type="entry name" value="MFS general substrate transporter like domains"/>
    <property type="match status" value="1"/>
</dbReference>
<dbReference type="InterPro" id="IPR036259">
    <property type="entry name" value="MFS_trans_sf"/>
</dbReference>
<accession>A0A8S3ZQZ7</accession>
<feature type="transmembrane region" description="Helical" evidence="6">
    <location>
        <begin position="63"/>
        <end position="86"/>
    </location>
</feature>